<dbReference type="GO" id="GO:0016020">
    <property type="term" value="C:membrane"/>
    <property type="evidence" value="ECO:0007669"/>
    <property type="project" value="GOC"/>
</dbReference>
<dbReference type="InterPro" id="IPR045473">
    <property type="entry name" value="ASM_C"/>
</dbReference>
<keyword evidence="8 13" id="KW-1015">Disulfide bond</keyword>
<feature type="disulfide bond" evidence="13">
    <location>
        <begin position="392"/>
        <end position="440"/>
    </location>
</feature>
<feature type="binding site" evidence="12">
    <location>
        <position position="326"/>
    </location>
    <ligand>
        <name>Zn(2+)</name>
        <dbReference type="ChEBI" id="CHEBI:29105"/>
        <label>2</label>
    </ligand>
</feature>
<dbReference type="FunFam" id="3.60.21.10:FF:000077">
    <property type="entry name" value="Sphingomyelin phosphodiesterase"/>
    <property type="match status" value="1"/>
</dbReference>
<keyword evidence="4 12" id="KW-0479">Metal-binding</keyword>
<dbReference type="OMA" id="HNVTVAM"/>
<dbReference type="InterPro" id="IPR041805">
    <property type="entry name" value="ASMase/PPN1_MPP"/>
</dbReference>
<evidence type="ECO:0000256" key="1">
    <source>
        <dbReference type="ARBA" id="ARBA00004613"/>
    </source>
</evidence>
<accession>A0A087UJN9</accession>
<dbReference type="STRING" id="407821.A0A087UJN9"/>
<protein>
    <submittedName>
        <fullName evidence="16">Sphingomyelin phosphodiesterase</fullName>
    </submittedName>
</protein>
<feature type="signal peptide" evidence="14">
    <location>
        <begin position="1"/>
        <end position="23"/>
    </location>
</feature>
<keyword evidence="10" id="KW-0326">Glycosidase</keyword>
<evidence type="ECO:0000256" key="8">
    <source>
        <dbReference type="ARBA" id="ARBA00023157"/>
    </source>
</evidence>
<feature type="disulfide bond" evidence="13">
    <location>
        <begin position="229"/>
        <end position="234"/>
    </location>
</feature>
<keyword evidence="9" id="KW-0325">Glycoprotein</keyword>
<evidence type="ECO:0000313" key="17">
    <source>
        <dbReference type="Proteomes" id="UP000054359"/>
    </source>
</evidence>
<evidence type="ECO:0000256" key="3">
    <source>
        <dbReference type="ARBA" id="ARBA00022525"/>
    </source>
</evidence>
<dbReference type="InterPro" id="IPR011160">
    <property type="entry name" value="Sphingomy_PDE"/>
</dbReference>
<evidence type="ECO:0000259" key="15">
    <source>
        <dbReference type="PROSITE" id="PS50015"/>
    </source>
</evidence>
<dbReference type="GO" id="GO:0005615">
    <property type="term" value="C:extracellular space"/>
    <property type="evidence" value="ECO:0007669"/>
    <property type="project" value="TreeGrafter"/>
</dbReference>
<feature type="disulfide bond" evidence="13">
    <location>
        <begin position="100"/>
        <end position="165"/>
    </location>
</feature>
<evidence type="ECO:0000256" key="5">
    <source>
        <dbReference type="ARBA" id="ARBA00022729"/>
    </source>
</evidence>
<organism evidence="16 17">
    <name type="scientific">Stegodyphus mimosarum</name>
    <name type="common">African social velvet spider</name>
    <dbReference type="NCBI Taxonomy" id="407821"/>
    <lineage>
        <taxon>Eukaryota</taxon>
        <taxon>Metazoa</taxon>
        <taxon>Ecdysozoa</taxon>
        <taxon>Arthropoda</taxon>
        <taxon>Chelicerata</taxon>
        <taxon>Arachnida</taxon>
        <taxon>Araneae</taxon>
        <taxon>Araneomorphae</taxon>
        <taxon>Entelegynae</taxon>
        <taxon>Eresoidea</taxon>
        <taxon>Eresidae</taxon>
        <taxon>Stegodyphus</taxon>
    </lineage>
</organism>
<dbReference type="PROSITE" id="PS50015">
    <property type="entry name" value="SAP_B"/>
    <property type="match status" value="1"/>
</dbReference>
<dbReference type="PIRSF" id="PIRSF000948">
    <property type="entry name" value="Sphingomy_PDE"/>
    <property type="match status" value="1"/>
</dbReference>
<dbReference type="GO" id="GO:0006685">
    <property type="term" value="P:sphingomyelin catabolic process"/>
    <property type="evidence" value="ECO:0007669"/>
    <property type="project" value="InterPro"/>
</dbReference>
<feature type="binding site" evidence="12">
    <location>
        <position position="468"/>
    </location>
    <ligand>
        <name>Zn(2+)</name>
        <dbReference type="ChEBI" id="CHEBI:29105"/>
        <label>1</label>
    </ligand>
</feature>
<dbReference type="InterPro" id="IPR029052">
    <property type="entry name" value="Metallo-depent_PP-like"/>
</dbReference>
<feature type="disulfide bond" evidence="13">
    <location>
        <begin position="235"/>
        <end position="258"/>
    </location>
</feature>
<dbReference type="Pfam" id="PF19272">
    <property type="entry name" value="ASMase_C"/>
    <property type="match status" value="1"/>
</dbReference>
<feature type="binding site" evidence="12">
    <location>
        <position position="216"/>
    </location>
    <ligand>
        <name>Zn(2+)</name>
        <dbReference type="ChEBI" id="CHEBI:29105"/>
        <label>1</label>
    </ligand>
</feature>
<dbReference type="Proteomes" id="UP000054359">
    <property type="component" value="Unassembled WGS sequence"/>
</dbReference>
<dbReference type="GO" id="GO:0016798">
    <property type="term" value="F:hydrolase activity, acting on glycosyl bonds"/>
    <property type="evidence" value="ECO:0007669"/>
    <property type="project" value="UniProtKB-KW"/>
</dbReference>
<keyword evidence="3" id="KW-0964">Secreted</keyword>
<keyword evidence="6" id="KW-0378">Hydrolase</keyword>
<name>A0A087UJN9_STEMI</name>
<feature type="binding site" evidence="12">
    <location>
        <position position="214"/>
    </location>
    <ligand>
        <name>Zn(2+)</name>
        <dbReference type="ChEBI" id="CHEBI:29105"/>
        <label>1</label>
    </ligand>
</feature>
<evidence type="ECO:0000256" key="2">
    <source>
        <dbReference type="ARBA" id="ARBA00008234"/>
    </source>
</evidence>
<evidence type="ECO:0000256" key="9">
    <source>
        <dbReference type="ARBA" id="ARBA00023180"/>
    </source>
</evidence>
<evidence type="ECO:0000256" key="10">
    <source>
        <dbReference type="ARBA" id="ARBA00023295"/>
    </source>
</evidence>
<feature type="binding site" evidence="12">
    <location>
        <position position="466"/>
    </location>
    <ligand>
        <name>Zn(2+)</name>
        <dbReference type="ChEBI" id="CHEBI:29105"/>
        <label>2</label>
    </ligand>
</feature>
<comment type="similarity">
    <text evidence="2">Belongs to the acid sphingomyelinase family.</text>
</comment>
<comment type="catalytic activity">
    <reaction evidence="11">
        <text>a sphingomyelin + H2O = phosphocholine + an N-acylsphing-4-enine + H(+)</text>
        <dbReference type="Rhea" id="RHEA:19253"/>
        <dbReference type="ChEBI" id="CHEBI:15377"/>
        <dbReference type="ChEBI" id="CHEBI:15378"/>
        <dbReference type="ChEBI" id="CHEBI:17636"/>
        <dbReference type="ChEBI" id="CHEBI:52639"/>
        <dbReference type="ChEBI" id="CHEBI:295975"/>
        <dbReference type="EC" id="3.1.4.12"/>
    </reaction>
    <physiologicalReaction direction="left-to-right" evidence="11">
        <dbReference type="Rhea" id="RHEA:19254"/>
    </physiologicalReaction>
</comment>
<dbReference type="Gene3D" id="3.60.21.10">
    <property type="match status" value="2"/>
</dbReference>
<evidence type="ECO:0000313" key="16">
    <source>
        <dbReference type="EMBL" id="KFM77578.1"/>
    </source>
</evidence>
<dbReference type="PANTHER" id="PTHR10340:SF34">
    <property type="entry name" value="SPHINGOMYELIN PHOSPHODIESTERASE"/>
    <property type="match status" value="1"/>
</dbReference>
<dbReference type="GO" id="GO:0046872">
    <property type="term" value="F:metal ion binding"/>
    <property type="evidence" value="ECO:0007669"/>
    <property type="project" value="UniProtKB-KW"/>
</dbReference>
<evidence type="ECO:0000256" key="14">
    <source>
        <dbReference type="SAM" id="SignalP"/>
    </source>
</evidence>
<dbReference type="CDD" id="cd00842">
    <property type="entry name" value="MPP_ASMase"/>
    <property type="match status" value="1"/>
</dbReference>
<feature type="domain" description="Saposin B-type" evidence="15">
    <location>
        <begin position="93"/>
        <end position="176"/>
    </location>
</feature>
<dbReference type="InterPro" id="IPR011001">
    <property type="entry name" value="Saposin-like"/>
</dbReference>
<keyword evidence="17" id="KW-1185">Reference proteome</keyword>
<dbReference type="SUPFAM" id="SSF47862">
    <property type="entry name" value="Saposin"/>
    <property type="match status" value="1"/>
</dbReference>
<evidence type="ECO:0000256" key="12">
    <source>
        <dbReference type="PIRSR" id="PIRSR000948-1"/>
    </source>
</evidence>
<dbReference type="Gene3D" id="1.10.225.10">
    <property type="entry name" value="Saposin-like"/>
    <property type="match status" value="1"/>
</dbReference>
<feature type="binding site" evidence="12">
    <location>
        <position position="432"/>
    </location>
    <ligand>
        <name>Zn(2+)</name>
        <dbReference type="ChEBI" id="CHEBI:29105"/>
        <label>2</label>
    </ligand>
</feature>
<keyword evidence="5 14" id="KW-0732">Signal</keyword>
<feature type="disulfide bond" evidence="13">
    <location>
        <begin position="97"/>
        <end position="172"/>
    </location>
</feature>
<feature type="disulfide bond" evidence="13">
    <location>
        <begin position="128"/>
        <end position="139"/>
    </location>
</feature>
<reference evidence="16 17" key="1">
    <citation type="submission" date="2013-11" db="EMBL/GenBank/DDBJ databases">
        <title>Genome sequencing of Stegodyphus mimosarum.</title>
        <authorList>
            <person name="Bechsgaard J."/>
        </authorList>
    </citation>
    <scope>NUCLEOTIDE SEQUENCE [LARGE SCALE GENOMIC DNA]</scope>
</reference>
<dbReference type="GO" id="GO:0061750">
    <property type="term" value="F:acid sphingomyelin phosphodiesterase activity"/>
    <property type="evidence" value="ECO:0007669"/>
    <property type="project" value="TreeGrafter"/>
</dbReference>
<dbReference type="PANTHER" id="PTHR10340">
    <property type="entry name" value="SPHINGOMYELIN PHOSPHODIESTERASE"/>
    <property type="match status" value="1"/>
</dbReference>
<dbReference type="InterPro" id="IPR008139">
    <property type="entry name" value="SaposinB_dom"/>
</dbReference>
<dbReference type="OrthoDB" id="282973at2759"/>
<feature type="binding site" evidence="12">
    <location>
        <position position="286"/>
    </location>
    <ligand>
        <name>Zn(2+)</name>
        <dbReference type="ChEBI" id="CHEBI:29105"/>
        <label>1</label>
    </ligand>
</feature>
<dbReference type="InterPro" id="IPR004843">
    <property type="entry name" value="Calcineurin-like_PHP"/>
</dbReference>
<comment type="subcellular location">
    <subcellularLocation>
        <location evidence="1">Secreted</location>
    </subcellularLocation>
</comment>
<evidence type="ECO:0000256" key="7">
    <source>
        <dbReference type="ARBA" id="ARBA00022833"/>
    </source>
</evidence>
<feature type="binding site" evidence="12">
    <location>
        <position position="286"/>
    </location>
    <ligand>
        <name>Zn(2+)</name>
        <dbReference type="ChEBI" id="CHEBI:29105"/>
        <label>2</label>
    </ligand>
</feature>
<evidence type="ECO:0000256" key="11">
    <source>
        <dbReference type="ARBA" id="ARBA00047268"/>
    </source>
</evidence>
<dbReference type="Pfam" id="PF00149">
    <property type="entry name" value="Metallophos"/>
    <property type="match status" value="1"/>
</dbReference>
<dbReference type="SMART" id="SM00741">
    <property type="entry name" value="SapB"/>
    <property type="match status" value="1"/>
</dbReference>
<gene>
    <name evidence="16" type="ORF">X975_07772</name>
</gene>
<feature type="non-terminal residue" evidence="16">
    <location>
        <position position="590"/>
    </location>
</feature>
<feature type="chain" id="PRO_5001830569" evidence="14">
    <location>
        <begin position="24"/>
        <end position="590"/>
    </location>
</feature>
<evidence type="ECO:0000256" key="13">
    <source>
        <dbReference type="PIRSR" id="PIRSR000948-2"/>
    </source>
</evidence>
<dbReference type="AlphaFoldDB" id="A0A087UJN9"/>
<keyword evidence="7 12" id="KW-0862">Zinc</keyword>
<dbReference type="GO" id="GO:0005764">
    <property type="term" value="C:lysosome"/>
    <property type="evidence" value="ECO:0007669"/>
    <property type="project" value="TreeGrafter"/>
</dbReference>
<comment type="cofactor">
    <cofactor evidence="12">
        <name>Zn(2+)</name>
        <dbReference type="ChEBI" id="CHEBI:29105"/>
    </cofactor>
    <text evidence="12">Binds 2 Zn(2+) ions per subunit.</text>
</comment>
<evidence type="ECO:0000256" key="4">
    <source>
        <dbReference type="ARBA" id="ARBA00022723"/>
    </source>
</evidence>
<sequence>MAWLMKCILLSILFVTFLSIGNGAALSASKLNWNYFLVSHQKSEPSNEIISKSGVENNKMQGTYDDIKFFLKHMFDILKIKELIKNIGKGVESATLCLSCKFAVSVLQYYVKTGASENDIGNVADKICTTFRIETPRVCSGISKLFKREVTLVLANVALAPSELCGILIGTCGDVVNPLHNWTVPTTPFPKPPVKPPLPPKKNAPILRVLHLSDVHLDPFYKEGSEANCGEPLCCREASGTPAVPSDAAGYWGDYRNCDIPLRTLENMLNHINKTHKIDYVIWTGDIPPHDIWNNSRQEAVYLLHSASKIIHRYLGHVPIFPALGNHESSPVNSFPIPAVKGNDSISWLYKEVTKAWAPWLPGSSSTLDMGAYYSVLVNPGFRIISLNMNYCNALNWWLLLNSTDPTGELEWLVTELQMAENKGEKVHIIGHIPPGEPDCLGVWSRNYYEIINRYESTVMAQFFGHTHKDEFEIFYDKSGPKPRPTNIIYIGPSVTTYDGVNPGYRIYTVDGNYPRSSRVVLDHETYYLNLTEANSHMEPVWRFEYSAKEAFNMTSLLPSDWDLLINHFEEDDKLFQKFYRYYTKLSDWS</sequence>
<proteinExistence type="inferred from homology"/>
<evidence type="ECO:0000256" key="6">
    <source>
        <dbReference type="ARBA" id="ARBA00022801"/>
    </source>
</evidence>
<dbReference type="GO" id="GO:0046513">
    <property type="term" value="P:ceramide biosynthetic process"/>
    <property type="evidence" value="ECO:0007669"/>
    <property type="project" value="UniProtKB-ARBA"/>
</dbReference>
<dbReference type="SUPFAM" id="SSF56300">
    <property type="entry name" value="Metallo-dependent phosphatases"/>
    <property type="match status" value="1"/>
</dbReference>
<dbReference type="EMBL" id="KK120130">
    <property type="protein sequence ID" value="KFM77578.1"/>
    <property type="molecule type" value="Genomic_DNA"/>
</dbReference>